<dbReference type="PANTHER" id="PTHR37423">
    <property type="entry name" value="SOLUBLE LYTIC MUREIN TRANSGLYCOSYLASE-RELATED"/>
    <property type="match status" value="1"/>
</dbReference>
<dbReference type="EMBL" id="FRFE01000018">
    <property type="protein sequence ID" value="SHO50397.1"/>
    <property type="molecule type" value="Genomic_DNA"/>
</dbReference>
<dbReference type="InterPro" id="IPR008258">
    <property type="entry name" value="Transglycosylase_SLT_dom_1"/>
</dbReference>
<dbReference type="AlphaFoldDB" id="A0A1M7YCN9"/>
<dbReference type="STRING" id="1121416.SAMN02745220_03400"/>
<evidence type="ECO:0000256" key="1">
    <source>
        <dbReference type="ARBA" id="ARBA00004339"/>
    </source>
</evidence>
<comment type="similarity">
    <text evidence="2">Belongs to the transglycosylase Slt family.</text>
</comment>
<dbReference type="SUPFAM" id="SSF53850">
    <property type="entry name" value="Periplasmic binding protein-like II"/>
    <property type="match status" value="1"/>
</dbReference>
<dbReference type="GO" id="GO:0009279">
    <property type="term" value="C:cell outer membrane"/>
    <property type="evidence" value="ECO:0007669"/>
    <property type="project" value="UniProtKB-SubCell"/>
</dbReference>
<keyword evidence="3" id="KW-0998">Cell outer membrane</keyword>
<evidence type="ECO:0000256" key="3">
    <source>
        <dbReference type="ARBA" id="ARBA00023237"/>
    </source>
</evidence>
<dbReference type="Proteomes" id="UP000184603">
    <property type="component" value="Unassembled WGS sequence"/>
</dbReference>
<dbReference type="PANTHER" id="PTHR37423:SF2">
    <property type="entry name" value="MEMBRANE-BOUND LYTIC MUREIN TRANSGLYCOSYLASE C"/>
    <property type="match status" value="1"/>
</dbReference>
<reference evidence="5 6" key="1">
    <citation type="submission" date="2016-12" db="EMBL/GenBank/DDBJ databases">
        <authorList>
            <person name="Song W.-J."/>
            <person name="Kurnit D.M."/>
        </authorList>
    </citation>
    <scope>NUCLEOTIDE SEQUENCE [LARGE SCALE GENOMIC DNA]</scope>
    <source>
        <strain evidence="5 6">DSM 18488</strain>
    </source>
</reference>
<accession>A0A1M7YCN9</accession>
<evidence type="ECO:0000313" key="6">
    <source>
        <dbReference type="Proteomes" id="UP000184603"/>
    </source>
</evidence>
<dbReference type="CDD" id="cd13403">
    <property type="entry name" value="MLTF-like"/>
    <property type="match status" value="1"/>
</dbReference>
<feature type="domain" description="Solute-binding protein family 3/N-terminal" evidence="4">
    <location>
        <begin position="86"/>
        <end position="329"/>
    </location>
</feature>
<dbReference type="Gene3D" id="1.10.530.10">
    <property type="match status" value="1"/>
</dbReference>
<dbReference type="Pfam" id="PF01464">
    <property type="entry name" value="SLT"/>
    <property type="match status" value="1"/>
</dbReference>
<comment type="subcellular location">
    <subcellularLocation>
        <location evidence="1">Cell outer membrane</location>
        <topology evidence="1">Peripheral membrane protein</topology>
    </subcellularLocation>
</comment>
<organism evidence="5 6">
    <name type="scientific">Desulfopila aestuarii DSM 18488</name>
    <dbReference type="NCBI Taxonomy" id="1121416"/>
    <lineage>
        <taxon>Bacteria</taxon>
        <taxon>Pseudomonadati</taxon>
        <taxon>Thermodesulfobacteriota</taxon>
        <taxon>Desulfobulbia</taxon>
        <taxon>Desulfobulbales</taxon>
        <taxon>Desulfocapsaceae</taxon>
        <taxon>Desulfopila</taxon>
    </lineage>
</organism>
<sequence>MPRNNLIALCAFVVCLTVFLFPAFGGSILEAAEPSVVMPTVQVGVEDFDKIPEQLTPAEEAEIDRMVLPLPKNWTGDFDGIRQRNYLRILVPYSKTFYRVDRGIQQGIDYDYGKALETWLKKKYPPKVKSQPFFVAFIPVQRDQLLPDLIAGKGDIAMGGLTVTDQRLALVDFTTPFADGVREALVTVPGFPEVTNLEGLAGKEIMVRGSSSYYEHLTAINEHLEAQRLPSISIIKADEWLESEDLLEMVNAGLIRATVVDRYLVQIWAPLFTEMQVNDSVYINKGGDLAWAIRKNSPQLKSVLADFMKEHRVGTTFGNIMVKRHVRDNKRILNATSEEELLKFRKLVDLFRQHGINYNFDYLMLVAQGYQESMLNQKARSHRGAVGIMQLLPATAADPAINIRDIDKDAGKNIEAGAKYLRLLTDKYLNDAQLDPVNKTLMAFAAYNAGPGNLRKFRRLAEKSGNNPNIWFQNVEYAAARIVGEETVKYVANIYKYYVAYKLALQMRESRNGQVEQGH</sequence>
<evidence type="ECO:0000313" key="5">
    <source>
        <dbReference type="EMBL" id="SHO50397.1"/>
    </source>
</evidence>
<dbReference type="Gene3D" id="3.40.190.10">
    <property type="entry name" value="Periplasmic binding protein-like II"/>
    <property type="match status" value="2"/>
</dbReference>
<keyword evidence="6" id="KW-1185">Reference proteome</keyword>
<dbReference type="CDD" id="cd01009">
    <property type="entry name" value="PBP2_YfhD_N"/>
    <property type="match status" value="1"/>
</dbReference>
<protein>
    <submittedName>
        <fullName evidence="5">Membrane-bound lytic murein transglycosylase MltF</fullName>
    </submittedName>
</protein>
<dbReference type="InterPro" id="IPR001638">
    <property type="entry name" value="Solute-binding_3/MltF_N"/>
</dbReference>
<evidence type="ECO:0000256" key="2">
    <source>
        <dbReference type="ARBA" id="ARBA00007734"/>
    </source>
</evidence>
<dbReference type="Pfam" id="PF00497">
    <property type="entry name" value="SBP_bac_3"/>
    <property type="match status" value="1"/>
</dbReference>
<gene>
    <name evidence="5" type="ORF">SAMN02745220_03400</name>
</gene>
<evidence type="ECO:0000259" key="4">
    <source>
        <dbReference type="SMART" id="SM00062"/>
    </source>
</evidence>
<name>A0A1M7YCN9_9BACT</name>
<dbReference type="SMART" id="SM00062">
    <property type="entry name" value="PBPb"/>
    <property type="match status" value="1"/>
</dbReference>
<keyword evidence="3" id="KW-0472">Membrane</keyword>
<proteinExistence type="inferred from homology"/>
<dbReference type="InterPro" id="IPR023346">
    <property type="entry name" value="Lysozyme-like_dom_sf"/>
</dbReference>
<dbReference type="SUPFAM" id="SSF53955">
    <property type="entry name" value="Lysozyme-like"/>
    <property type="match status" value="1"/>
</dbReference>